<sequence>MTPLPSLTPYAAVALVAAALASAGAWQAQEWRYGAKEAQRLQREREADELRQADVRQAREMNDKAAGLHAAALAHVNTQLGAANAQIALLSDGRACLDGRTVGLLNNIGKPAGGLGLRAAAGDPAGPAPAAAGSGADAAPAGYASERATAAQIAACRAQYAEVASQVNQILDAEEQRDAQRASR</sequence>
<dbReference type="STRING" id="1177982.SAMN04489711_1117"/>
<protein>
    <recommendedName>
        <fullName evidence="5">Bacteriophage Rz lysis protein</fullName>
    </recommendedName>
</protein>
<feature type="region of interest" description="Disordered" evidence="1">
    <location>
        <begin position="121"/>
        <end position="143"/>
    </location>
</feature>
<feature type="signal peptide" evidence="2">
    <location>
        <begin position="1"/>
        <end position="28"/>
    </location>
</feature>
<keyword evidence="4" id="KW-1185">Reference proteome</keyword>
<evidence type="ECO:0000256" key="1">
    <source>
        <dbReference type="SAM" id="MobiDB-lite"/>
    </source>
</evidence>
<dbReference type="EMBL" id="FONX01000011">
    <property type="protein sequence ID" value="SFF05164.1"/>
    <property type="molecule type" value="Genomic_DNA"/>
</dbReference>
<evidence type="ECO:0000313" key="3">
    <source>
        <dbReference type="EMBL" id="SFF05164.1"/>
    </source>
</evidence>
<feature type="chain" id="PRO_5011795943" description="Bacteriophage Rz lysis protein" evidence="2">
    <location>
        <begin position="29"/>
        <end position="184"/>
    </location>
</feature>
<evidence type="ECO:0000256" key="2">
    <source>
        <dbReference type="SAM" id="SignalP"/>
    </source>
</evidence>
<accession>A0A1I2FI46</accession>
<name>A0A1I2FI46_9BURK</name>
<organism evidence="3 4">
    <name type="scientific">Paracidovorax wautersii</name>
    <dbReference type="NCBI Taxonomy" id="1177982"/>
    <lineage>
        <taxon>Bacteria</taxon>
        <taxon>Pseudomonadati</taxon>
        <taxon>Pseudomonadota</taxon>
        <taxon>Betaproteobacteria</taxon>
        <taxon>Burkholderiales</taxon>
        <taxon>Comamonadaceae</taxon>
        <taxon>Paracidovorax</taxon>
    </lineage>
</organism>
<proteinExistence type="predicted"/>
<evidence type="ECO:0008006" key="5">
    <source>
        <dbReference type="Google" id="ProtNLM"/>
    </source>
</evidence>
<dbReference type="RefSeq" id="WP_092940340.1">
    <property type="nucleotide sequence ID" value="NZ_FONX01000011.1"/>
</dbReference>
<evidence type="ECO:0000313" key="4">
    <source>
        <dbReference type="Proteomes" id="UP000199119"/>
    </source>
</evidence>
<reference evidence="4" key="1">
    <citation type="submission" date="2016-10" db="EMBL/GenBank/DDBJ databases">
        <authorList>
            <person name="Varghese N."/>
            <person name="Submissions S."/>
        </authorList>
    </citation>
    <scope>NUCLEOTIDE SEQUENCE [LARGE SCALE GENOMIC DNA]</scope>
    <source>
        <strain evidence="4">DSM 27981</strain>
    </source>
</reference>
<dbReference type="Proteomes" id="UP000199119">
    <property type="component" value="Unassembled WGS sequence"/>
</dbReference>
<keyword evidence="2" id="KW-0732">Signal</keyword>
<dbReference type="AlphaFoldDB" id="A0A1I2FI46"/>
<gene>
    <name evidence="3" type="ORF">SAMN04489711_1117</name>
</gene>